<dbReference type="Proteomes" id="UP001552299">
    <property type="component" value="Unassembled WGS sequence"/>
</dbReference>
<keyword evidence="3" id="KW-1185">Reference proteome</keyword>
<proteinExistence type="predicted"/>
<reference evidence="2 3" key="1">
    <citation type="journal article" date="2024" name="Plant Biotechnol. J.">
        <title>Dendrobium thyrsiflorum genome and its molecular insights into genes involved in important horticultural traits.</title>
        <authorList>
            <person name="Chen B."/>
            <person name="Wang J.Y."/>
            <person name="Zheng P.J."/>
            <person name="Li K.L."/>
            <person name="Liang Y.M."/>
            <person name="Chen X.F."/>
            <person name="Zhang C."/>
            <person name="Zhao X."/>
            <person name="He X."/>
            <person name="Zhang G.Q."/>
            <person name="Liu Z.J."/>
            <person name="Xu Q."/>
        </authorList>
    </citation>
    <scope>NUCLEOTIDE SEQUENCE [LARGE SCALE GENOMIC DNA]</scope>
    <source>
        <strain evidence="2">GZMU011</strain>
    </source>
</reference>
<accession>A0ABD0TYP2</accession>
<dbReference type="AlphaFoldDB" id="A0ABD0TYP2"/>
<evidence type="ECO:0000313" key="2">
    <source>
        <dbReference type="EMBL" id="KAL0904685.1"/>
    </source>
</evidence>
<gene>
    <name evidence="2" type="ORF">M5K25_026819</name>
</gene>
<comment type="caution">
    <text evidence="2">The sequence shown here is derived from an EMBL/GenBank/DDBJ whole genome shotgun (WGS) entry which is preliminary data.</text>
</comment>
<evidence type="ECO:0000256" key="1">
    <source>
        <dbReference type="SAM" id="MobiDB-lite"/>
    </source>
</evidence>
<dbReference type="EMBL" id="JANQDX010000019">
    <property type="protein sequence ID" value="KAL0904685.1"/>
    <property type="molecule type" value="Genomic_DNA"/>
</dbReference>
<name>A0ABD0TYP2_DENTH</name>
<sequence>MQEAEEATDFGQITAVRMEACLGFDCGNRRGDRIGFSSINPSDPRRSYKPVIPPWMADPELDSGFVYNEQGFVDILRSPFFNVNLEVENTIEEYVEHIIFTISDSIEEQICNQHGFCVSLAERRTTTPCSITAGLLPRTIWSPVPPPRVIAEMQTIRAPEGLKRKNIVKGLHCLDGSRSWRTRQSRPKPSSRTEPATRTKPEEEDKALPEIDGRRSTPIVWETKP</sequence>
<feature type="compositionally biased region" description="Basic and acidic residues" evidence="1">
    <location>
        <begin position="195"/>
        <end position="215"/>
    </location>
</feature>
<feature type="region of interest" description="Disordered" evidence="1">
    <location>
        <begin position="179"/>
        <end position="225"/>
    </location>
</feature>
<organism evidence="2 3">
    <name type="scientific">Dendrobium thyrsiflorum</name>
    <name type="common">Pinecone-like raceme dendrobium</name>
    <name type="synonym">Orchid</name>
    <dbReference type="NCBI Taxonomy" id="117978"/>
    <lineage>
        <taxon>Eukaryota</taxon>
        <taxon>Viridiplantae</taxon>
        <taxon>Streptophyta</taxon>
        <taxon>Embryophyta</taxon>
        <taxon>Tracheophyta</taxon>
        <taxon>Spermatophyta</taxon>
        <taxon>Magnoliopsida</taxon>
        <taxon>Liliopsida</taxon>
        <taxon>Asparagales</taxon>
        <taxon>Orchidaceae</taxon>
        <taxon>Epidendroideae</taxon>
        <taxon>Malaxideae</taxon>
        <taxon>Dendrobiinae</taxon>
        <taxon>Dendrobium</taxon>
    </lineage>
</organism>
<protein>
    <submittedName>
        <fullName evidence="2">Uncharacterized protein</fullName>
    </submittedName>
</protein>
<evidence type="ECO:0000313" key="3">
    <source>
        <dbReference type="Proteomes" id="UP001552299"/>
    </source>
</evidence>